<gene>
    <name evidence="1" type="ORF">mMyoMyo1_010614</name>
</gene>
<dbReference type="AlphaFoldDB" id="A0A7J7Z5M2"/>
<reference evidence="1 2" key="1">
    <citation type="journal article" date="2020" name="Nature">
        <title>Six reference-quality genomes reveal evolution of bat adaptations.</title>
        <authorList>
            <person name="Jebb D."/>
            <person name="Huang Z."/>
            <person name="Pippel M."/>
            <person name="Hughes G.M."/>
            <person name="Lavrichenko K."/>
            <person name="Devanna P."/>
            <person name="Winkler S."/>
            <person name="Jermiin L.S."/>
            <person name="Skirmuntt E.C."/>
            <person name="Katzourakis A."/>
            <person name="Burkitt-Gray L."/>
            <person name="Ray D.A."/>
            <person name="Sullivan K.A.M."/>
            <person name="Roscito J.G."/>
            <person name="Kirilenko B.M."/>
            <person name="Davalos L.M."/>
            <person name="Corthals A.P."/>
            <person name="Power M.L."/>
            <person name="Jones G."/>
            <person name="Ransome R.D."/>
            <person name="Dechmann D.K.N."/>
            <person name="Locatelli A.G."/>
            <person name="Puechmaille S.J."/>
            <person name="Fedrigo O."/>
            <person name="Jarvis E.D."/>
            <person name="Hiller M."/>
            <person name="Vernes S.C."/>
            <person name="Myers E.W."/>
            <person name="Teeling E.C."/>
        </authorList>
    </citation>
    <scope>NUCLEOTIDE SEQUENCE [LARGE SCALE GENOMIC DNA]</scope>
    <source>
        <strain evidence="1">MMyoMyo1</strain>
        <tissue evidence="1">Flight muscle</tissue>
    </source>
</reference>
<evidence type="ECO:0000313" key="2">
    <source>
        <dbReference type="Proteomes" id="UP000527355"/>
    </source>
</evidence>
<comment type="caution">
    <text evidence="1">The sequence shown here is derived from an EMBL/GenBank/DDBJ whole genome shotgun (WGS) entry which is preliminary data.</text>
</comment>
<dbReference type="Proteomes" id="UP000527355">
    <property type="component" value="Unassembled WGS sequence"/>
</dbReference>
<sequence length="137" mass="14929">MLSLPQESVCGHCCPLLLPLHSALLPGWVQHGRAPVPPQPHYPLPQQLPADTPEEKLTYRAGSEDWNYRADPTETAWLAPPAPSRCLSLHCVLGWKEENGPLPGFRRTKAEPAPELASAAAPPHGPVTVCISICYQM</sequence>
<evidence type="ECO:0000313" key="1">
    <source>
        <dbReference type="EMBL" id="KAF6369236.1"/>
    </source>
</evidence>
<name>A0A7J7Z5M2_MYOMY</name>
<dbReference type="EMBL" id="JABWUV010000003">
    <property type="protein sequence ID" value="KAF6369236.1"/>
    <property type="molecule type" value="Genomic_DNA"/>
</dbReference>
<protein>
    <submittedName>
        <fullName evidence="1">Uncharacterized protein</fullName>
    </submittedName>
</protein>
<keyword evidence="2" id="KW-1185">Reference proteome</keyword>
<accession>A0A7J7Z5M2</accession>
<organism evidence="1 2">
    <name type="scientific">Myotis myotis</name>
    <name type="common">Greater mouse-eared bat</name>
    <name type="synonym">Vespertilio myotis</name>
    <dbReference type="NCBI Taxonomy" id="51298"/>
    <lineage>
        <taxon>Eukaryota</taxon>
        <taxon>Metazoa</taxon>
        <taxon>Chordata</taxon>
        <taxon>Craniata</taxon>
        <taxon>Vertebrata</taxon>
        <taxon>Euteleostomi</taxon>
        <taxon>Mammalia</taxon>
        <taxon>Eutheria</taxon>
        <taxon>Laurasiatheria</taxon>
        <taxon>Chiroptera</taxon>
        <taxon>Yangochiroptera</taxon>
        <taxon>Vespertilionidae</taxon>
        <taxon>Myotis</taxon>
    </lineage>
</organism>
<proteinExistence type="predicted"/>